<dbReference type="RefSeq" id="WP_045297654.1">
    <property type="nucleotide sequence ID" value="NZ_JYJA01000029.1"/>
</dbReference>
<keyword evidence="7" id="KW-1185">Reference proteome</keyword>
<gene>
    <name evidence="6" type="ORF">RS82_01233</name>
</gene>
<dbReference type="PROSITE" id="PS50977">
    <property type="entry name" value="HTH_TETR_2"/>
    <property type="match status" value="1"/>
</dbReference>
<dbReference type="Pfam" id="PF21597">
    <property type="entry name" value="TetR_C_43"/>
    <property type="match status" value="1"/>
</dbReference>
<dbReference type="InterPro" id="IPR001647">
    <property type="entry name" value="HTH_TetR"/>
</dbReference>
<protein>
    <submittedName>
        <fullName evidence="6">Bacterial regulatory protein, tetR family</fullName>
    </submittedName>
</protein>
<accession>A0A0M2HGH6</accession>
<dbReference type="Pfam" id="PF00440">
    <property type="entry name" value="TetR_N"/>
    <property type="match status" value="1"/>
</dbReference>
<dbReference type="EMBL" id="JYJA01000029">
    <property type="protein sequence ID" value="KJL43857.1"/>
    <property type="molecule type" value="Genomic_DNA"/>
</dbReference>
<keyword evidence="2 4" id="KW-0238">DNA-binding</keyword>
<keyword evidence="1" id="KW-0805">Transcription regulation</keyword>
<dbReference type="GO" id="GO:0000976">
    <property type="term" value="F:transcription cis-regulatory region binding"/>
    <property type="evidence" value="ECO:0007669"/>
    <property type="project" value="TreeGrafter"/>
</dbReference>
<dbReference type="PANTHER" id="PTHR30055">
    <property type="entry name" value="HTH-TYPE TRANSCRIPTIONAL REGULATOR RUTR"/>
    <property type="match status" value="1"/>
</dbReference>
<sequence>MSPRADALRSRERILEVARRHDVRALRLNDIARDAGVGIGTVYRHFPTVRALVEALSVDTLVRLGDAADRATAEPDARQAFRGFLDDALTLQLEDGGLEAVLTDMARTDPVLHDECAAARGKVFAGYDAVLSRAQRDGVVRGDVSAAQLQLLLCGVEHAVRLGVPADRDLLLDILLSGMRPDPQAAPDSPAGVAAIRRPAALG</sequence>
<evidence type="ECO:0000256" key="4">
    <source>
        <dbReference type="PROSITE-ProRule" id="PRU00335"/>
    </source>
</evidence>
<dbReference type="SUPFAM" id="SSF48498">
    <property type="entry name" value="Tetracyclin repressor-like, C-terminal domain"/>
    <property type="match status" value="1"/>
</dbReference>
<dbReference type="InterPro" id="IPR049445">
    <property type="entry name" value="TetR_SbtR-like_C"/>
</dbReference>
<name>A0A0M2HGH6_MICTR</name>
<reference evidence="6 7" key="1">
    <citation type="submission" date="2015-02" db="EMBL/GenBank/DDBJ databases">
        <title>Draft genome sequences of ten Microbacterium spp. with emphasis on heavy metal contaminated environments.</title>
        <authorList>
            <person name="Corretto E."/>
        </authorList>
    </citation>
    <scope>NUCLEOTIDE SEQUENCE [LARGE SCALE GENOMIC DNA]</scope>
    <source>
        <strain evidence="6 7">DSM 8608</strain>
    </source>
</reference>
<evidence type="ECO:0000256" key="2">
    <source>
        <dbReference type="ARBA" id="ARBA00023125"/>
    </source>
</evidence>
<feature type="DNA-binding region" description="H-T-H motif" evidence="4">
    <location>
        <begin position="27"/>
        <end position="46"/>
    </location>
</feature>
<dbReference type="Gene3D" id="1.10.357.10">
    <property type="entry name" value="Tetracycline Repressor, domain 2"/>
    <property type="match status" value="1"/>
</dbReference>
<dbReference type="GO" id="GO:0003700">
    <property type="term" value="F:DNA-binding transcription factor activity"/>
    <property type="evidence" value="ECO:0007669"/>
    <property type="project" value="TreeGrafter"/>
</dbReference>
<comment type="caution">
    <text evidence="6">The sequence shown here is derived from an EMBL/GenBank/DDBJ whole genome shotgun (WGS) entry which is preliminary data.</text>
</comment>
<dbReference type="OrthoDB" id="3192968at2"/>
<keyword evidence="3" id="KW-0804">Transcription</keyword>
<dbReference type="SUPFAM" id="SSF46689">
    <property type="entry name" value="Homeodomain-like"/>
    <property type="match status" value="1"/>
</dbReference>
<dbReference type="InterPro" id="IPR036271">
    <property type="entry name" value="Tet_transcr_reg_TetR-rel_C_sf"/>
</dbReference>
<dbReference type="AlphaFoldDB" id="A0A0M2HGH6"/>
<dbReference type="PANTHER" id="PTHR30055:SF234">
    <property type="entry name" value="HTH-TYPE TRANSCRIPTIONAL REGULATOR BETI"/>
    <property type="match status" value="1"/>
</dbReference>
<proteinExistence type="predicted"/>
<organism evidence="6 7">
    <name type="scientific">Microbacterium trichothecenolyticum</name>
    <name type="common">Aureobacterium trichothecenolyticum</name>
    <dbReference type="NCBI Taxonomy" id="69370"/>
    <lineage>
        <taxon>Bacteria</taxon>
        <taxon>Bacillati</taxon>
        <taxon>Actinomycetota</taxon>
        <taxon>Actinomycetes</taxon>
        <taxon>Micrococcales</taxon>
        <taxon>Microbacteriaceae</taxon>
        <taxon>Microbacterium</taxon>
    </lineage>
</organism>
<evidence type="ECO:0000313" key="6">
    <source>
        <dbReference type="EMBL" id="KJL43857.1"/>
    </source>
</evidence>
<dbReference type="InterPro" id="IPR050109">
    <property type="entry name" value="HTH-type_TetR-like_transc_reg"/>
</dbReference>
<dbReference type="InterPro" id="IPR009057">
    <property type="entry name" value="Homeodomain-like_sf"/>
</dbReference>
<evidence type="ECO:0000313" key="7">
    <source>
        <dbReference type="Proteomes" id="UP000034098"/>
    </source>
</evidence>
<evidence type="ECO:0000256" key="1">
    <source>
        <dbReference type="ARBA" id="ARBA00023015"/>
    </source>
</evidence>
<evidence type="ECO:0000256" key="3">
    <source>
        <dbReference type="ARBA" id="ARBA00023163"/>
    </source>
</evidence>
<dbReference type="PATRIC" id="fig|69370.6.peg.1266"/>
<evidence type="ECO:0000259" key="5">
    <source>
        <dbReference type="PROSITE" id="PS50977"/>
    </source>
</evidence>
<feature type="domain" description="HTH tetR-type" evidence="5">
    <location>
        <begin position="4"/>
        <end position="64"/>
    </location>
</feature>
<dbReference type="Proteomes" id="UP000034098">
    <property type="component" value="Unassembled WGS sequence"/>
</dbReference>